<evidence type="ECO:0000313" key="2">
    <source>
        <dbReference type="Proteomes" id="UP001190700"/>
    </source>
</evidence>
<protein>
    <submittedName>
        <fullName evidence="1">Uncharacterized protein</fullName>
    </submittedName>
</protein>
<evidence type="ECO:0000313" key="1">
    <source>
        <dbReference type="EMBL" id="KAK3278241.1"/>
    </source>
</evidence>
<reference evidence="1 2" key="1">
    <citation type="journal article" date="2015" name="Genome Biol. Evol.">
        <title>Comparative Genomics of a Bacterivorous Green Alga Reveals Evolutionary Causalities and Consequences of Phago-Mixotrophic Mode of Nutrition.</title>
        <authorList>
            <person name="Burns J.A."/>
            <person name="Paasch A."/>
            <person name="Narechania A."/>
            <person name="Kim E."/>
        </authorList>
    </citation>
    <scope>NUCLEOTIDE SEQUENCE [LARGE SCALE GENOMIC DNA]</scope>
    <source>
        <strain evidence="1 2">PLY_AMNH</strain>
    </source>
</reference>
<comment type="caution">
    <text evidence="1">The sequence shown here is derived from an EMBL/GenBank/DDBJ whole genome shotgun (WGS) entry which is preliminary data.</text>
</comment>
<keyword evidence="2" id="KW-1185">Reference proteome</keyword>
<dbReference type="Proteomes" id="UP001190700">
    <property type="component" value="Unassembled WGS sequence"/>
</dbReference>
<sequence>MPGLELTVRWRTVTRDLYMCRSRLTRGGLTKPWPANGVPDLEFTVGWCTVDRDLCSRSNVHGRCWYECAARSTGSSPMCTTRAGMIVLHAPPAAVQYARSVLVRAVRYTHHRQQSKIMHGRCWHECAARSTGSSPMCTTGTGGLTRGGLTV</sequence>
<organism evidence="1 2">
    <name type="scientific">Cymbomonas tetramitiformis</name>
    <dbReference type="NCBI Taxonomy" id="36881"/>
    <lineage>
        <taxon>Eukaryota</taxon>
        <taxon>Viridiplantae</taxon>
        <taxon>Chlorophyta</taxon>
        <taxon>Pyramimonadophyceae</taxon>
        <taxon>Pyramimonadales</taxon>
        <taxon>Pyramimonadaceae</taxon>
        <taxon>Cymbomonas</taxon>
    </lineage>
</organism>
<proteinExistence type="predicted"/>
<dbReference type="AlphaFoldDB" id="A0AAE0GIS5"/>
<accession>A0AAE0GIS5</accession>
<dbReference type="EMBL" id="LGRX02005547">
    <property type="protein sequence ID" value="KAK3278241.1"/>
    <property type="molecule type" value="Genomic_DNA"/>
</dbReference>
<name>A0AAE0GIS5_9CHLO</name>
<gene>
    <name evidence="1" type="ORF">CYMTET_13806</name>
</gene>